<keyword evidence="2 5" id="KW-0812">Transmembrane</keyword>
<dbReference type="AlphaFoldDB" id="A0A0F9P0B8"/>
<reference evidence="7" key="1">
    <citation type="journal article" date="2015" name="Nature">
        <title>Complex archaea that bridge the gap between prokaryotes and eukaryotes.</title>
        <authorList>
            <person name="Spang A."/>
            <person name="Saw J.H."/>
            <person name="Jorgensen S.L."/>
            <person name="Zaremba-Niedzwiedzka K."/>
            <person name="Martijn J."/>
            <person name="Lind A.E."/>
            <person name="van Eijk R."/>
            <person name="Schleper C."/>
            <person name="Guy L."/>
            <person name="Ettema T.J."/>
        </authorList>
    </citation>
    <scope>NUCLEOTIDE SEQUENCE</scope>
</reference>
<evidence type="ECO:0000256" key="2">
    <source>
        <dbReference type="ARBA" id="ARBA00022692"/>
    </source>
</evidence>
<keyword evidence="1" id="KW-1003">Cell membrane</keyword>
<dbReference type="Pfam" id="PF13519">
    <property type="entry name" value="VWA_2"/>
    <property type="match status" value="1"/>
</dbReference>
<dbReference type="Gene3D" id="3.40.50.410">
    <property type="entry name" value="von Willebrand factor, type A domain"/>
    <property type="match status" value="1"/>
</dbReference>
<dbReference type="CDD" id="cd00198">
    <property type="entry name" value="vWFA"/>
    <property type="match status" value="1"/>
</dbReference>
<dbReference type="PROSITE" id="PS50234">
    <property type="entry name" value="VWFA"/>
    <property type="match status" value="1"/>
</dbReference>
<accession>A0A0F9P0B8</accession>
<comment type="caution">
    <text evidence="7">The sequence shown here is derived from an EMBL/GenBank/DDBJ whole genome shotgun (WGS) entry which is preliminary data.</text>
</comment>
<keyword evidence="4 5" id="KW-0472">Membrane</keyword>
<dbReference type="EMBL" id="LAZR01002818">
    <property type="protein sequence ID" value="KKN25240.1"/>
    <property type="molecule type" value="Genomic_DNA"/>
</dbReference>
<sequence>MSLVGLDWGYPWLLLFLPLALLPWVNHNLDKTVAWVHLVPVDPLSNVINIGLKLLASIAIASLILALASPSLPEQKQERIGEGAEIVLLLDRSRSMDDPFAVKTQAASVSVGGKNSKRNVAREYLTEFVRNRPDDRFGFVFFSTKAINLLPLTYDKEAVLATINANALGKGLSDTNMAEALLSSAKMFEGQPYRGSRIVLLVSDGGQILSDEAKENIANLYKNMNLSIYWIYLKSRQEMTLEESDNDNLLWVDIPERKLHKFFKTIGVPYRAFEAGSLKSFAEALAEIDRQHYETLIVEETLPHQPKADLFLWLALIAMLILASSHLYTLWGVKKAHE</sequence>
<gene>
    <name evidence="7" type="ORF">LCGC14_0886760</name>
</gene>
<feature type="transmembrane region" description="Helical" evidence="5">
    <location>
        <begin position="47"/>
        <end position="68"/>
    </location>
</feature>
<dbReference type="PANTHER" id="PTHR22550:SF5">
    <property type="entry name" value="LEUCINE ZIPPER PROTEIN 4"/>
    <property type="match status" value="1"/>
</dbReference>
<dbReference type="SMART" id="SM00327">
    <property type="entry name" value="VWA"/>
    <property type="match status" value="1"/>
</dbReference>
<evidence type="ECO:0000256" key="3">
    <source>
        <dbReference type="ARBA" id="ARBA00022989"/>
    </source>
</evidence>
<proteinExistence type="predicted"/>
<evidence type="ECO:0000313" key="7">
    <source>
        <dbReference type="EMBL" id="KKN25240.1"/>
    </source>
</evidence>
<protein>
    <recommendedName>
        <fullName evidence="6">VWFA domain-containing protein</fullName>
    </recommendedName>
</protein>
<evidence type="ECO:0000256" key="1">
    <source>
        <dbReference type="ARBA" id="ARBA00022475"/>
    </source>
</evidence>
<evidence type="ECO:0000256" key="4">
    <source>
        <dbReference type="ARBA" id="ARBA00023136"/>
    </source>
</evidence>
<organism evidence="7">
    <name type="scientific">marine sediment metagenome</name>
    <dbReference type="NCBI Taxonomy" id="412755"/>
    <lineage>
        <taxon>unclassified sequences</taxon>
        <taxon>metagenomes</taxon>
        <taxon>ecological metagenomes</taxon>
    </lineage>
</organism>
<evidence type="ECO:0000256" key="5">
    <source>
        <dbReference type="SAM" id="Phobius"/>
    </source>
</evidence>
<dbReference type="SUPFAM" id="SSF53300">
    <property type="entry name" value="vWA-like"/>
    <property type="match status" value="1"/>
</dbReference>
<dbReference type="InterPro" id="IPR002035">
    <property type="entry name" value="VWF_A"/>
</dbReference>
<dbReference type="PANTHER" id="PTHR22550">
    <property type="entry name" value="SPORE GERMINATION PROTEIN"/>
    <property type="match status" value="1"/>
</dbReference>
<feature type="transmembrane region" description="Helical" evidence="5">
    <location>
        <begin position="9"/>
        <end position="27"/>
    </location>
</feature>
<feature type="transmembrane region" description="Helical" evidence="5">
    <location>
        <begin position="310"/>
        <end position="331"/>
    </location>
</feature>
<keyword evidence="3 5" id="KW-1133">Transmembrane helix</keyword>
<name>A0A0F9P0B8_9ZZZZ</name>
<feature type="domain" description="VWFA" evidence="6">
    <location>
        <begin position="85"/>
        <end position="288"/>
    </location>
</feature>
<dbReference type="InterPro" id="IPR050768">
    <property type="entry name" value="UPF0353/GerABKA_families"/>
</dbReference>
<dbReference type="InterPro" id="IPR036465">
    <property type="entry name" value="vWFA_dom_sf"/>
</dbReference>
<evidence type="ECO:0000259" key="6">
    <source>
        <dbReference type="PROSITE" id="PS50234"/>
    </source>
</evidence>